<dbReference type="GeneID" id="111156430"/>
<dbReference type="KEGG" id="elk:111156430"/>
<keyword evidence="2" id="KW-1185">Reference proteome</keyword>
<feature type="signal peptide" evidence="1">
    <location>
        <begin position="1"/>
        <end position="21"/>
    </location>
</feature>
<evidence type="ECO:0000313" key="3">
    <source>
        <dbReference type="RefSeq" id="XP_022373040.1"/>
    </source>
</evidence>
<organism evidence="2 3">
    <name type="scientific">Enhydra lutris kenyoni</name>
    <name type="common">northern sea otter</name>
    <dbReference type="NCBI Taxonomy" id="391180"/>
    <lineage>
        <taxon>Eukaryota</taxon>
        <taxon>Metazoa</taxon>
        <taxon>Chordata</taxon>
        <taxon>Craniata</taxon>
        <taxon>Vertebrata</taxon>
        <taxon>Euteleostomi</taxon>
        <taxon>Mammalia</taxon>
        <taxon>Eutheria</taxon>
        <taxon>Laurasiatheria</taxon>
        <taxon>Carnivora</taxon>
        <taxon>Caniformia</taxon>
        <taxon>Musteloidea</taxon>
        <taxon>Mustelidae</taxon>
        <taxon>Lutrinae</taxon>
        <taxon>Enhydra</taxon>
    </lineage>
</organism>
<feature type="chain" id="PRO_5015933055" evidence="1">
    <location>
        <begin position="22"/>
        <end position="247"/>
    </location>
</feature>
<gene>
    <name evidence="3" type="primary">LOC111156430</name>
</gene>
<proteinExistence type="predicted"/>
<dbReference type="AlphaFoldDB" id="A0A2Y9KV32"/>
<evidence type="ECO:0000256" key="1">
    <source>
        <dbReference type="SAM" id="SignalP"/>
    </source>
</evidence>
<evidence type="ECO:0000313" key="2">
    <source>
        <dbReference type="Proteomes" id="UP000248482"/>
    </source>
</evidence>
<keyword evidence="1" id="KW-0732">Signal</keyword>
<accession>A0A2Y9KV32</accession>
<sequence length="247" mass="26621">MTQSLLFSGSVLAQFCGLSEAGAWLLASQRWVKTLLLPPQKGKQVGRRGSADMCTVEVCAGAGSSEAWSGFCTYLAGNSGGSGPQACARPASAGCVLPLLITDPHRLFQPATFLKGSSQLRSSIRAFLAGTKFSRLASFSCPEEAYFKKLVFVGKFKTYTEVEYYSRIPSTCHATSVVITFANKHDVKARDKVGKALAPMATLPRAEASGLLPHLQPAWVTWRIQSSYLLQLMDSTVCHPPQPRVTA</sequence>
<dbReference type="RefSeq" id="XP_022373040.1">
    <property type="nucleotide sequence ID" value="XM_022517332.1"/>
</dbReference>
<name>A0A2Y9KV32_ENHLU</name>
<dbReference type="Proteomes" id="UP000248482">
    <property type="component" value="Unplaced"/>
</dbReference>
<protein>
    <submittedName>
        <fullName evidence="3">Uncharacterized protein LOC111156430</fullName>
    </submittedName>
</protein>
<reference evidence="3" key="1">
    <citation type="submission" date="2025-08" db="UniProtKB">
        <authorList>
            <consortium name="RefSeq"/>
        </authorList>
    </citation>
    <scope>IDENTIFICATION</scope>
    <source>
        <tissue evidence="3">Blood</tissue>
    </source>
</reference>